<dbReference type="Gene3D" id="3.30.70.330">
    <property type="match status" value="2"/>
</dbReference>
<feature type="domain" description="RRM" evidence="4">
    <location>
        <begin position="123"/>
        <end position="201"/>
    </location>
</feature>
<sequence>MSEPEYKVLVKNIPFTCNSETLIEFFSACGDVIDANILYNRESGRSRGFGFVSFRSEEGLKKALDMNGTNMNGRVLRVIKKEDREDRDERRVRDRRTHKDVKRERSRDRAPAPAPARSYDNTNKLIVLQLPWKCTKADLTKLFDKFGKIVYCNIVVNRETGLSRGMGIVKYEEEESYQKALKEMDCFEYEGRKLYVRPYQPHQQNGFAEETQKKSNESTETEASKELEASRKPKDLNDSKPTKEAMELQQLRELEERRDRGDSIYSNDSEESGEVPDDPKAFSDFMDLEEPKGVEPKNEAENSNPSENPVPKSEEQQALESLDYE</sequence>
<dbReference type="RefSeq" id="XP_012897682.1">
    <property type="nucleotide sequence ID" value="XM_013042228.1"/>
</dbReference>
<dbReference type="PROSITE" id="PS50102">
    <property type="entry name" value="RRM"/>
    <property type="match status" value="2"/>
</dbReference>
<evidence type="ECO:0000256" key="3">
    <source>
        <dbReference type="SAM" id="MobiDB-lite"/>
    </source>
</evidence>
<dbReference type="OrthoDB" id="439808at2759"/>
<evidence type="ECO:0000313" key="6">
    <source>
        <dbReference type="Proteomes" id="UP000008312"/>
    </source>
</evidence>
<gene>
    <name evidence="5" type="ORF">GSBLH_T00003469001</name>
</gene>
<dbReference type="SMART" id="SM00360">
    <property type="entry name" value="RRM"/>
    <property type="match status" value="2"/>
</dbReference>
<dbReference type="PANTHER" id="PTHR48027">
    <property type="entry name" value="HETEROGENEOUS NUCLEAR RIBONUCLEOPROTEIN 87F-RELATED"/>
    <property type="match status" value="1"/>
</dbReference>
<feature type="compositionally biased region" description="Basic and acidic residues" evidence="3">
    <location>
        <begin position="210"/>
        <end position="262"/>
    </location>
</feature>
<organism evidence="5">
    <name type="scientific">Blastocystis hominis</name>
    <dbReference type="NCBI Taxonomy" id="12968"/>
    <lineage>
        <taxon>Eukaryota</taxon>
        <taxon>Sar</taxon>
        <taxon>Stramenopiles</taxon>
        <taxon>Bigyra</taxon>
        <taxon>Opalozoa</taxon>
        <taxon>Opalinata</taxon>
        <taxon>Blastocystidae</taxon>
        <taxon>Blastocystis</taxon>
    </lineage>
</organism>
<feature type="domain" description="RRM" evidence="4">
    <location>
        <begin position="6"/>
        <end position="83"/>
    </location>
</feature>
<evidence type="ECO:0000313" key="5">
    <source>
        <dbReference type="EMBL" id="CBK23634.2"/>
    </source>
</evidence>
<dbReference type="InterPro" id="IPR052462">
    <property type="entry name" value="SLIRP/GR-RBP-like"/>
</dbReference>
<keyword evidence="6" id="KW-1185">Reference proteome</keyword>
<reference evidence="5" key="1">
    <citation type="submission" date="2010-02" db="EMBL/GenBank/DDBJ databases">
        <title>Sequencing and annotation of the Blastocystis hominis genome.</title>
        <authorList>
            <person name="Wincker P."/>
        </authorList>
    </citation>
    <scope>NUCLEOTIDE SEQUENCE</scope>
    <source>
        <strain evidence="5">Singapore isolate B</strain>
    </source>
</reference>
<dbReference type="InterPro" id="IPR000504">
    <property type="entry name" value="RRM_dom"/>
</dbReference>
<dbReference type="CDD" id="cd00590">
    <property type="entry name" value="RRM_SF"/>
    <property type="match status" value="1"/>
</dbReference>
<feature type="compositionally biased region" description="Basic and acidic residues" evidence="3">
    <location>
        <begin position="289"/>
        <end position="300"/>
    </location>
</feature>
<dbReference type="AlphaFoldDB" id="D8M681"/>
<dbReference type="GO" id="GO:0003723">
    <property type="term" value="F:RNA binding"/>
    <property type="evidence" value="ECO:0007669"/>
    <property type="project" value="UniProtKB-UniRule"/>
</dbReference>
<feature type="compositionally biased region" description="Basic and acidic residues" evidence="3">
    <location>
        <begin position="101"/>
        <end position="110"/>
    </location>
</feature>
<dbReference type="InParanoid" id="D8M681"/>
<dbReference type="EMBL" id="FN668661">
    <property type="protein sequence ID" value="CBK23634.2"/>
    <property type="molecule type" value="Genomic_DNA"/>
</dbReference>
<evidence type="ECO:0000256" key="2">
    <source>
        <dbReference type="PROSITE-ProRule" id="PRU00176"/>
    </source>
</evidence>
<dbReference type="Proteomes" id="UP000008312">
    <property type="component" value="Unassembled WGS sequence"/>
</dbReference>
<feature type="region of interest" description="Disordered" evidence="3">
    <location>
        <begin position="203"/>
        <end position="325"/>
    </location>
</feature>
<protein>
    <recommendedName>
        <fullName evidence="4">RRM domain-containing protein</fullName>
    </recommendedName>
</protein>
<accession>D8M681</accession>
<dbReference type="InterPro" id="IPR035979">
    <property type="entry name" value="RBD_domain_sf"/>
</dbReference>
<evidence type="ECO:0000259" key="4">
    <source>
        <dbReference type="PROSITE" id="PS50102"/>
    </source>
</evidence>
<dbReference type="InterPro" id="IPR012677">
    <property type="entry name" value="Nucleotide-bd_a/b_plait_sf"/>
</dbReference>
<dbReference type="GeneID" id="24920566"/>
<proteinExistence type="predicted"/>
<evidence type="ECO:0000256" key="1">
    <source>
        <dbReference type="ARBA" id="ARBA00022884"/>
    </source>
</evidence>
<feature type="region of interest" description="Disordered" evidence="3">
    <location>
        <begin position="86"/>
        <end position="118"/>
    </location>
</feature>
<name>D8M681_BLAHO</name>
<keyword evidence="1 2" id="KW-0694">RNA-binding</keyword>
<dbReference type="Pfam" id="PF00076">
    <property type="entry name" value="RRM_1"/>
    <property type="match status" value="2"/>
</dbReference>
<feature type="compositionally biased region" description="Low complexity" evidence="3">
    <location>
        <begin position="301"/>
        <end position="311"/>
    </location>
</feature>
<dbReference type="SUPFAM" id="SSF54928">
    <property type="entry name" value="RNA-binding domain, RBD"/>
    <property type="match status" value="2"/>
</dbReference>